<gene>
    <name evidence="1" type="ORF">GKZ28_10205</name>
</gene>
<proteinExistence type="predicted"/>
<protein>
    <submittedName>
        <fullName evidence="1">Uncharacterized protein</fullName>
    </submittedName>
</protein>
<dbReference type="RefSeq" id="WP_160359093.1">
    <property type="nucleotide sequence ID" value="NZ_WSRQ01000013.1"/>
</dbReference>
<dbReference type="AlphaFoldDB" id="A0A964RM29"/>
<reference evidence="1" key="1">
    <citation type="submission" date="2019-12" db="EMBL/GenBank/DDBJ databases">
        <title>Microbes associate with the intestines of laboratory mice.</title>
        <authorList>
            <person name="Navarre W."/>
            <person name="Wong E."/>
        </authorList>
    </citation>
    <scope>NUCLEOTIDE SEQUENCE</scope>
    <source>
        <strain evidence="1">NM79_F5</strain>
    </source>
</reference>
<name>A0A964RM29_9CLOT</name>
<evidence type="ECO:0000313" key="2">
    <source>
        <dbReference type="Proteomes" id="UP000656077"/>
    </source>
</evidence>
<dbReference type="EMBL" id="WSRQ01000013">
    <property type="protein sequence ID" value="MVX64061.1"/>
    <property type="molecule type" value="Genomic_DNA"/>
</dbReference>
<dbReference type="Proteomes" id="UP000656077">
    <property type="component" value="Unassembled WGS sequence"/>
</dbReference>
<accession>A0A964RM29</accession>
<organism evidence="1 2">
    <name type="scientific">Clostridium chromiireducens</name>
    <dbReference type="NCBI Taxonomy" id="225345"/>
    <lineage>
        <taxon>Bacteria</taxon>
        <taxon>Bacillati</taxon>
        <taxon>Bacillota</taxon>
        <taxon>Clostridia</taxon>
        <taxon>Eubacteriales</taxon>
        <taxon>Clostridiaceae</taxon>
        <taxon>Clostridium</taxon>
    </lineage>
</organism>
<evidence type="ECO:0000313" key="1">
    <source>
        <dbReference type="EMBL" id="MVX64061.1"/>
    </source>
</evidence>
<sequence length="30" mass="3449">MAKEMINVVKKELNLNVSLIELAYITMKLV</sequence>
<comment type="caution">
    <text evidence="1">The sequence shown here is derived from an EMBL/GenBank/DDBJ whole genome shotgun (WGS) entry which is preliminary data.</text>
</comment>